<organism evidence="3 4">
    <name type="scientific">Micavibrio aeruginosavorus</name>
    <dbReference type="NCBI Taxonomy" id="349221"/>
    <lineage>
        <taxon>Bacteria</taxon>
        <taxon>Pseudomonadati</taxon>
        <taxon>Bdellovibrionota</taxon>
        <taxon>Bdellovibrionia</taxon>
        <taxon>Bdellovibrionales</taxon>
        <taxon>Pseudobdellovibrionaceae</taxon>
        <taxon>Micavibrio</taxon>
    </lineage>
</organism>
<dbReference type="GO" id="GO:0043024">
    <property type="term" value="F:ribosomal small subunit binding"/>
    <property type="evidence" value="ECO:0007669"/>
    <property type="project" value="TreeGrafter"/>
</dbReference>
<dbReference type="SUPFAM" id="SSF89919">
    <property type="entry name" value="Ribosome-binding factor A, RbfA"/>
    <property type="match status" value="1"/>
</dbReference>
<dbReference type="GO" id="GO:0030490">
    <property type="term" value="P:maturation of SSU-rRNA"/>
    <property type="evidence" value="ECO:0007669"/>
    <property type="project" value="UniProtKB-UniRule"/>
</dbReference>
<evidence type="ECO:0000256" key="1">
    <source>
        <dbReference type="ARBA" id="ARBA00022517"/>
    </source>
</evidence>
<keyword evidence="2" id="KW-0963">Cytoplasm</keyword>
<name>A0A2W5FL03_9BACT</name>
<comment type="similarity">
    <text evidence="2">Belongs to the RbfA family.</text>
</comment>
<evidence type="ECO:0000313" key="3">
    <source>
        <dbReference type="EMBL" id="PZP54467.1"/>
    </source>
</evidence>
<dbReference type="NCBIfam" id="TIGR00082">
    <property type="entry name" value="rbfA"/>
    <property type="match status" value="1"/>
</dbReference>
<dbReference type="GO" id="GO:0005829">
    <property type="term" value="C:cytosol"/>
    <property type="evidence" value="ECO:0007669"/>
    <property type="project" value="TreeGrafter"/>
</dbReference>
<comment type="function">
    <text evidence="2">One of several proteins that assist in the late maturation steps of the functional core of the 30S ribosomal subunit. Associates with free 30S ribosomal subunits (but not with 30S subunits that are part of 70S ribosomes or polysomes). Required for efficient processing of 16S rRNA. May interact with the 5'-terminal helix region of 16S rRNA.</text>
</comment>
<proteinExistence type="inferred from homology"/>
<dbReference type="PANTHER" id="PTHR33515">
    <property type="entry name" value="RIBOSOME-BINDING FACTOR A, CHLOROPLASTIC-RELATED"/>
    <property type="match status" value="1"/>
</dbReference>
<comment type="subunit">
    <text evidence="2">Monomer. Binds 30S ribosomal subunits, but not 50S ribosomal subunits or 70S ribosomes.</text>
</comment>
<dbReference type="Pfam" id="PF02033">
    <property type="entry name" value="RBFA"/>
    <property type="match status" value="1"/>
</dbReference>
<dbReference type="HAMAP" id="MF_00003">
    <property type="entry name" value="RbfA"/>
    <property type="match status" value="1"/>
</dbReference>
<protein>
    <recommendedName>
        <fullName evidence="2">Ribosome-binding factor A</fullName>
    </recommendedName>
</protein>
<comment type="subcellular location">
    <subcellularLocation>
        <location evidence="2">Cytoplasm</location>
    </subcellularLocation>
</comment>
<keyword evidence="1 2" id="KW-0690">Ribosome biogenesis</keyword>
<comment type="caution">
    <text evidence="3">The sequence shown here is derived from an EMBL/GenBank/DDBJ whole genome shotgun (WGS) entry which is preliminary data.</text>
</comment>
<dbReference type="EMBL" id="QFOT01000136">
    <property type="protein sequence ID" value="PZP54467.1"/>
    <property type="molecule type" value="Genomic_DNA"/>
</dbReference>
<gene>
    <name evidence="2 3" type="primary">rbfA</name>
    <name evidence="3" type="ORF">DI586_09830</name>
</gene>
<reference evidence="3 4" key="1">
    <citation type="submission" date="2017-08" db="EMBL/GenBank/DDBJ databases">
        <title>Infants hospitalized years apart are colonized by the same room-sourced microbial strains.</title>
        <authorList>
            <person name="Brooks B."/>
            <person name="Olm M.R."/>
            <person name="Firek B.A."/>
            <person name="Baker R."/>
            <person name="Thomas B.C."/>
            <person name="Morowitz M.J."/>
            <person name="Banfield J.F."/>
        </authorList>
    </citation>
    <scope>NUCLEOTIDE SEQUENCE [LARGE SCALE GENOMIC DNA]</scope>
    <source>
        <strain evidence="3">S2_006_000_R2_64</strain>
    </source>
</reference>
<evidence type="ECO:0000313" key="4">
    <source>
        <dbReference type="Proteomes" id="UP000249739"/>
    </source>
</evidence>
<dbReference type="InterPro" id="IPR015946">
    <property type="entry name" value="KH_dom-like_a/b"/>
</dbReference>
<dbReference type="AlphaFoldDB" id="A0A2W5FL03"/>
<sequence>MRHKTPIGPTQRQLRVGEQIRHIIVEMLQRGKFGDPLLFDAAHAVTVSEVTVSPDLKQATAYIIKLTGTEMGSMLTALNGEAFAFQKEIAKRLQTRFTPKLRFAGDDSFEKSARIEELLHNLPKAAEED</sequence>
<dbReference type="PANTHER" id="PTHR33515:SF1">
    <property type="entry name" value="RIBOSOME-BINDING FACTOR A, CHLOROPLASTIC-RELATED"/>
    <property type="match status" value="1"/>
</dbReference>
<dbReference type="Gene3D" id="3.30.300.20">
    <property type="match status" value="1"/>
</dbReference>
<dbReference type="InterPro" id="IPR023799">
    <property type="entry name" value="RbfA_dom_sf"/>
</dbReference>
<evidence type="ECO:0000256" key="2">
    <source>
        <dbReference type="HAMAP-Rule" id="MF_00003"/>
    </source>
</evidence>
<dbReference type="InterPro" id="IPR000238">
    <property type="entry name" value="RbfA"/>
</dbReference>
<accession>A0A2W5FL03</accession>
<dbReference type="Proteomes" id="UP000249739">
    <property type="component" value="Unassembled WGS sequence"/>
</dbReference>